<keyword evidence="3" id="KW-1185">Reference proteome</keyword>
<proteinExistence type="predicted"/>
<evidence type="ECO:0000313" key="2">
    <source>
        <dbReference type="EMBL" id="GMA96465.1"/>
    </source>
</evidence>
<gene>
    <name evidence="2" type="ORF">GCM10025881_32890</name>
</gene>
<dbReference type="Proteomes" id="UP001157034">
    <property type="component" value="Unassembled WGS sequence"/>
</dbReference>
<feature type="region of interest" description="Disordered" evidence="1">
    <location>
        <begin position="1"/>
        <end position="65"/>
    </location>
</feature>
<sequence>MTDKPNYRQPGGTPTEYGGRSGDNRRTPAGRVLPGSTGQQATDLRSEGVRGQDTWPAPRRLGGGR</sequence>
<evidence type="ECO:0000313" key="3">
    <source>
        <dbReference type="Proteomes" id="UP001157034"/>
    </source>
</evidence>
<accession>A0ABQ6K736</accession>
<organism evidence="2 3">
    <name type="scientific">Pseudolysinimonas kribbensis</name>
    <dbReference type="NCBI Taxonomy" id="433641"/>
    <lineage>
        <taxon>Bacteria</taxon>
        <taxon>Bacillati</taxon>
        <taxon>Actinomycetota</taxon>
        <taxon>Actinomycetes</taxon>
        <taxon>Micrococcales</taxon>
        <taxon>Microbacteriaceae</taxon>
        <taxon>Pseudolysinimonas</taxon>
    </lineage>
</organism>
<dbReference type="RefSeq" id="WP_284255032.1">
    <property type="nucleotide sequence ID" value="NZ_BAAAQO010000004.1"/>
</dbReference>
<name>A0ABQ6K736_9MICO</name>
<dbReference type="EMBL" id="BSVB01000001">
    <property type="protein sequence ID" value="GMA96465.1"/>
    <property type="molecule type" value="Genomic_DNA"/>
</dbReference>
<reference evidence="3" key="1">
    <citation type="journal article" date="2019" name="Int. J. Syst. Evol. Microbiol.">
        <title>The Global Catalogue of Microorganisms (GCM) 10K type strain sequencing project: providing services to taxonomists for standard genome sequencing and annotation.</title>
        <authorList>
            <consortium name="The Broad Institute Genomics Platform"/>
            <consortium name="The Broad Institute Genome Sequencing Center for Infectious Disease"/>
            <person name="Wu L."/>
            <person name="Ma J."/>
        </authorList>
    </citation>
    <scope>NUCLEOTIDE SEQUENCE [LARGE SCALE GENOMIC DNA]</scope>
    <source>
        <strain evidence="3">NBRC 108894</strain>
    </source>
</reference>
<protein>
    <submittedName>
        <fullName evidence="2">Uncharacterized protein</fullName>
    </submittedName>
</protein>
<comment type="caution">
    <text evidence="2">The sequence shown here is derived from an EMBL/GenBank/DDBJ whole genome shotgun (WGS) entry which is preliminary data.</text>
</comment>
<evidence type="ECO:0000256" key="1">
    <source>
        <dbReference type="SAM" id="MobiDB-lite"/>
    </source>
</evidence>